<reference evidence="1 2" key="1">
    <citation type="submission" date="2018-08" db="EMBL/GenBank/DDBJ databases">
        <title>Whole Genome Sequence of the Moderate Halophilic Marine Bacterium Marinobacter litoralis Sw-45.</title>
        <authorList>
            <person name="Musa H."/>
        </authorList>
    </citation>
    <scope>NUCLEOTIDE SEQUENCE [LARGE SCALE GENOMIC DNA]</scope>
    <source>
        <strain evidence="1 2">Sw-45</strain>
    </source>
</reference>
<protein>
    <submittedName>
        <fullName evidence="1">Uncharacterized protein</fullName>
    </submittedName>
</protein>
<proteinExistence type="predicted"/>
<gene>
    <name evidence="1" type="ORF">DOQ08_00515</name>
</gene>
<organism evidence="1 2">
    <name type="scientific">Marinobacter litoralis</name>
    <dbReference type="NCBI Taxonomy" id="187981"/>
    <lineage>
        <taxon>Bacteria</taxon>
        <taxon>Pseudomonadati</taxon>
        <taxon>Pseudomonadota</taxon>
        <taxon>Gammaproteobacteria</taxon>
        <taxon>Pseudomonadales</taxon>
        <taxon>Marinobacteraceae</taxon>
        <taxon>Marinobacter</taxon>
    </lineage>
</organism>
<name>A0A3M2RKY3_9GAMM</name>
<accession>A0A3M2RKY3</accession>
<dbReference type="EMBL" id="QMDL01000001">
    <property type="protein sequence ID" value="RMJ05839.1"/>
    <property type="molecule type" value="Genomic_DNA"/>
</dbReference>
<evidence type="ECO:0000313" key="2">
    <source>
        <dbReference type="Proteomes" id="UP000265903"/>
    </source>
</evidence>
<dbReference type="InterPro" id="IPR046493">
    <property type="entry name" value="DUF6586"/>
</dbReference>
<sequence length="166" mass="18883">MASQWYSLTSQKLYLAKILLEQLEQPIEQAQINPKSTILNEAVIQGVIELMLRARGTLVVMIAQHHQQKISEPLPLEELKTRIPYETQDLEDLDMLQSSPTSWWNHLAELEKTLKQPPTPKKTVSADNIIAVSVEDVADRSAKGLQNTLTAMTNFARAVEDRHNEW</sequence>
<keyword evidence="2" id="KW-1185">Reference proteome</keyword>
<dbReference type="RefSeq" id="WP_114333323.1">
    <property type="nucleotide sequence ID" value="NZ_QMDL01000001.1"/>
</dbReference>
<dbReference type="AlphaFoldDB" id="A0A3M2RKY3"/>
<dbReference type="Proteomes" id="UP000265903">
    <property type="component" value="Unassembled WGS sequence"/>
</dbReference>
<dbReference type="OrthoDB" id="6366876at2"/>
<comment type="caution">
    <text evidence="1">The sequence shown here is derived from an EMBL/GenBank/DDBJ whole genome shotgun (WGS) entry which is preliminary data.</text>
</comment>
<dbReference type="Pfam" id="PF20227">
    <property type="entry name" value="DUF6586"/>
    <property type="match status" value="1"/>
</dbReference>
<evidence type="ECO:0000313" key="1">
    <source>
        <dbReference type="EMBL" id="RMJ05839.1"/>
    </source>
</evidence>